<evidence type="ECO:0008006" key="4">
    <source>
        <dbReference type="Google" id="ProtNLM"/>
    </source>
</evidence>
<proteinExistence type="predicted"/>
<comment type="caution">
    <text evidence="2">The sequence shown here is derived from an EMBL/GenBank/DDBJ whole genome shotgun (WGS) entry which is preliminary data.</text>
</comment>
<reference evidence="2 3" key="1">
    <citation type="submission" date="2023-11" db="EMBL/GenBank/DDBJ databases">
        <title>Actinomadura monticuli sp. nov., isolated from volcanic ash.</title>
        <authorList>
            <person name="Lee S.D."/>
            <person name="Yang H."/>
            <person name="Kim I.S."/>
        </authorList>
    </citation>
    <scope>NUCLEOTIDE SEQUENCE [LARGE SCALE GENOMIC DNA]</scope>
    <source>
        <strain evidence="2 3">DSM 45346</strain>
    </source>
</reference>
<name>A0ABV4R8X3_9ACTN</name>
<feature type="region of interest" description="Disordered" evidence="1">
    <location>
        <begin position="82"/>
        <end position="102"/>
    </location>
</feature>
<gene>
    <name evidence="2" type="ORF">SM436_37200</name>
</gene>
<evidence type="ECO:0000313" key="3">
    <source>
        <dbReference type="Proteomes" id="UP001569904"/>
    </source>
</evidence>
<sequence>MPRPRTTPIRNPALAVSIAETGQTYASIAEMINRVGREAGLVMHCTASSIAKWINGANPAPAAAAAALEAFARLLDRPDLTAQDLGWPHPPPKATGSSDPWQDDPVAWLTRLGRDDMLNRRTALTAGLYSLTATTLPPASHKIANRTGPASSAGASDVERIRHMSSTFEEMDDMYGGGHGRRIVAAYITQEVAPLLRGTTGKARPALFTAAAEMTYLLGWMAADDFKAGLAQRYYIQSARLAHEAGNPLMRSTVLRSLAVQALELGHTPQGLALAEAAADGIRRGCPPRQRAWITGMHAEALAATGYEHTRVRHLLSRAETDLEHADSAPTQELTGNYRRESYEHQVGLTLDHMGDYKAAEEHYAASVASRRPNERRTRALIGAELARTQLRQHKPDQAAHTLLGLSTDLMAVSSARLNHILSGIRESWKSSRDDPTVNRAEELLSSLTYSRQPGKARWS</sequence>
<keyword evidence="3" id="KW-1185">Reference proteome</keyword>
<dbReference type="Proteomes" id="UP001569904">
    <property type="component" value="Unassembled WGS sequence"/>
</dbReference>
<dbReference type="RefSeq" id="WP_371946377.1">
    <property type="nucleotide sequence ID" value="NZ_JAXCEH010000050.1"/>
</dbReference>
<accession>A0ABV4R8X3</accession>
<protein>
    <recommendedName>
        <fullName evidence="4">Transcriptional regulator</fullName>
    </recommendedName>
</protein>
<organism evidence="2 3">
    <name type="scientific">Actinomadura chokoriensis</name>
    <dbReference type="NCBI Taxonomy" id="454156"/>
    <lineage>
        <taxon>Bacteria</taxon>
        <taxon>Bacillati</taxon>
        <taxon>Actinomycetota</taxon>
        <taxon>Actinomycetes</taxon>
        <taxon>Streptosporangiales</taxon>
        <taxon>Thermomonosporaceae</taxon>
        <taxon>Actinomadura</taxon>
    </lineage>
</organism>
<dbReference type="EMBL" id="JAXCEH010000050">
    <property type="protein sequence ID" value="MFA1559361.1"/>
    <property type="molecule type" value="Genomic_DNA"/>
</dbReference>
<evidence type="ECO:0000313" key="2">
    <source>
        <dbReference type="EMBL" id="MFA1559361.1"/>
    </source>
</evidence>
<evidence type="ECO:0000256" key="1">
    <source>
        <dbReference type="SAM" id="MobiDB-lite"/>
    </source>
</evidence>
<feature type="region of interest" description="Disordered" evidence="1">
    <location>
        <begin position="321"/>
        <end position="340"/>
    </location>
</feature>